<evidence type="ECO:0000256" key="2">
    <source>
        <dbReference type="ARBA" id="ARBA00004613"/>
    </source>
</evidence>
<dbReference type="EMBL" id="AZHF01000001">
    <property type="protein sequence ID" value="OAA81563.1"/>
    <property type="molecule type" value="Genomic_DNA"/>
</dbReference>
<keyword evidence="8" id="KW-0146">Chitin degradation</keyword>
<proteinExistence type="inferred from homology"/>
<evidence type="ECO:0000256" key="5">
    <source>
        <dbReference type="ARBA" id="ARBA00022525"/>
    </source>
</evidence>
<evidence type="ECO:0000256" key="14">
    <source>
        <dbReference type="RuleBase" id="RU000489"/>
    </source>
</evidence>
<dbReference type="PROSITE" id="PS51910">
    <property type="entry name" value="GH18_2"/>
    <property type="match status" value="1"/>
</dbReference>
<dbReference type="InterPro" id="IPR001579">
    <property type="entry name" value="Glyco_hydro_18_chit_AS"/>
</dbReference>
<evidence type="ECO:0000256" key="4">
    <source>
        <dbReference type="ARBA" id="ARBA00012729"/>
    </source>
</evidence>
<keyword evidence="12" id="KW-0624">Polysaccharide degradation</keyword>
<evidence type="ECO:0000256" key="11">
    <source>
        <dbReference type="ARBA" id="ARBA00023295"/>
    </source>
</evidence>
<evidence type="ECO:0000313" key="19">
    <source>
        <dbReference type="EMBL" id="OAA81563.1"/>
    </source>
</evidence>
<sequence>MRSHGRVWALASAALCSFALISAETTSTSTSVLPSVTDNHEPAPTTVEVEKDFYTEPTEDPGVFYSDLHPCPRACDGKQADEWDLFTSVSRLQLCLEPMLVDLALYNPLDASHTVTTLRACTQGNAQTRANAAFTASESADADKDSLPTHSSLLLHRSAAECVVGQDKAADLVMSISDSNDKSTAGHWAATTALLSHMSTFFQGRHNCHYKTLFGYLNGTVVGGYVGQSINKSSFQTVIEAAQTSLASGTVSNMTAEVCNKEHGGDHVVGLAVLTDGDFAAVQTRLRAWDTADCTETDASAHSLRVQIMAEPFRNGTQIGMNSTVSNSSLHSNTLREHRSVLLPRGECRTQTVVELDDCEKLAAKCGISLSDFKKYNPQKGLCTPTGLFAGMDVCCSSGSLPDRTQKPDKDGNCAAYYVKPDDNCSKIAMKYGVTPKDLEKFNTGREGTWGWSGCSSLNAYLNICVSEGRPPMPAPIPNAVCGPVKPGSTPGKTSLAEMNPCPLNACCNVWGNCGLSDDFCLDERGPTENPGTSPEKHWGCISNCGMEIVSSGAPAAYGRVGYYESWNFQRDCLHLQAKNANTDGSYTIIHWAFMEIDTNTWTPRVKDPYGQWEGFKSLAGVKKVISFGGWGYSTEPETYDILRQAMSPAHRSAFVVNTIKFLVDEGLDGVDFDWEYPGATDIDGTPAGTPEDGKNYLQFLVLMSERLRNQPPYHFTLSIAAPASFWYLKAFPIKQMARYLDYIVYMTYDLHGQWDAGNQWTSEGCPGGNCLRSHVNLTETVTALAMITKAGVPSNKIYVGEASYGRSFKMSRAGCDGPDCTFEGDRYHSQAAKGLCTDTAGYIAHAEIAQIIANDATAKVWHDGASNSDLLVYDETEWVAYMTPVTKGTRRAFWQGKNFAGTIDWALDLMDYHQSDEAYGRGNDDRGEFSGKTIGTGPCTETYSSLDEIEKNKDRLSMHCRDEYILAVLQSGLKDAISKHDELLHGRYDHNFDLYAGAVADNIKNTVKDFMYKNGGDFFTCTVTEVVDSCKHCAMPGWGGNDKRKCRYCEDFDCNYRSLACSHMPPCGGDHKVRFREMPMACPPDFSQRTSDPDKNNLIKSSTKWTLPDGQSDAFYASLLAETSVPSDKVVWEDVRWSRALGDPKKHRDDPMYVDYNFPNPKNFKKSDVPNPKDVISEGRDKLNSIISSIDDVFALIKAQTYGGLAGDLVDALAVPVVMAQQSVVNMQMANDIGKKIDDEKKKQFIMLFLTAILFFIPFVGEVAGTIGALAGVARFLVILGDVGSLGLDVYSMVDSKGKDPFAIVGMIMAPLALMDVGRIAAAATLRRGMKDVELQAIGKEAKATLDAIDRIKGRQVCSIKKRDLARMELPWTSDVEMTSLNTQPVMSGWM</sequence>
<dbReference type="SUPFAM" id="SSF51445">
    <property type="entry name" value="(Trans)glycosidases"/>
    <property type="match status" value="1"/>
</dbReference>
<keyword evidence="15" id="KW-0812">Transmembrane</keyword>
<comment type="subcellular location">
    <subcellularLocation>
        <location evidence="2">Secreted</location>
    </subcellularLocation>
</comment>
<dbReference type="PROSITE" id="PS01095">
    <property type="entry name" value="GH18_1"/>
    <property type="match status" value="1"/>
</dbReference>
<name>A0A168KDP2_CORDF</name>
<feature type="signal peptide" evidence="16">
    <location>
        <begin position="1"/>
        <end position="23"/>
    </location>
</feature>
<evidence type="ECO:0000256" key="1">
    <source>
        <dbReference type="ARBA" id="ARBA00000822"/>
    </source>
</evidence>
<dbReference type="SUPFAM" id="SSF54106">
    <property type="entry name" value="LysM domain"/>
    <property type="match status" value="1"/>
</dbReference>
<dbReference type="PANTHER" id="PTHR47700">
    <property type="entry name" value="V CHITINASE, PUTATIVE (AFU_ORTHOLOGUE AFUA_6G13720)-RELATED"/>
    <property type="match status" value="1"/>
</dbReference>
<dbReference type="CDD" id="cd02878">
    <property type="entry name" value="GH18_zymocin_alpha"/>
    <property type="match status" value="1"/>
</dbReference>
<dbReference type="InterPro" id="IPR053214">
    <property type="entry name" value="LysM12-like"/>
</dbReference>
<keyword evidence="5" id="KW-0964">Secreted</keyword>
<evidence type="ECO:0000256" key="3">
    <source>
        <dbReference type="ARBA" id="ARBA00008682"/>
    </source>
</evidence>
<evidence type="ECO:0000256" key="6">
    <source>
        <dbReference type="ARBA" id="ARBA00022669"/>
    </source>
</evidence>
<comment type="catalytic activity">
    <reaction evidence="1">
        <text>Random endo-hydrolysis of N-acetyl-beta-D-glucosaminide (1-&gt;4)-beta-linkages in chitin and chitodextrins.</text>
        <dbReference type="EC" id="3.2.1.14"/>
    </reaction>
</comment>
<dbReference type="SUPFAM" id="SSF57016">
    <property type="entry name" value="Plant lectins/antimicrobial peptides"/>
    <property type="match status" value="1"/>
</dbReference>
<feature type="domain" description="LysM" evidence="17">
    <location>
        <begin position="349"/>
        <end position="396"/>
    </location>
</feature>
<dbReference type="Gene3D" id="3.20.20.80">
    <property type="entry name" value="Glycosidases"/>
    <property type="match status" value="1"/>
</dbReference>
<keyword evidence="10" id="KW-0119">Carbohydrate metabolism</keyword>
<organism evidence="19 20">
    <name type="scientific">Akanthomyces lecanii RCEF 1005</name>
    <dbReference type="NCBI Taxonomy" id="1081108"/>
    <lineage>
        <taxon>Eukaryota</taxon>
        <taxon>Fungi</taxon>
        <taxon>Dikarya</taxon>
        <taxon>Ascomycota</taxon>
        <taxon>Pezizomycotina</taxon>
        <taxon>Sordariomycetes</taxon>
        <taxon>Hypocreomycetidae</taxon>
        <taxon>Hypocreales</taxon>
        <taxon>Cordycipitaceae</taxon>
        <taxon>Akanthomyces</taxon>
        <taxon>Cordyceps confragosa</taxon>
    </lineage>
</organism>
<dbReference type="SMART" id="SM00257">
    <property type="entry name" value="LysM"/>
    <property type="match status" value="2"/>
</dbReference>
<evidence type="ECO:0000256" key="13">
    <source>
        <dbReference type="ARBA" id="ARBA00044955"/>
    </source>
</evidence>
<comment type="caution">
    <text evidence="19">The sequence shown here is derived from an EMBL/GenBank/DDBJ whole genome shotgun (WGS) entry which is preliminary data.</text>
</comment>
<dbReference type="InterPro" id="IPR018392">
    <property type="entry name" value="LysM"/>
</dbReference>
<dbReference type="PANTHER" id="PTHR47700:SF2">
    <property type="entry name" value="CHITINASE"/>
    <property type="match status" value="1"/>
</dbReference>
<evidence type="ECO:0000256" key="9">
    <source>
        <dbReference type="ARBA" id="ARBA00023026"/>
    </source>
</evidence>
<evidence type="ECO:0000256" key="7">
    <source>
        <dbReference type="ARBA" id="ARBA00022801"/>
    </source>
</evidence>
<dbReference type="OrthoDB" id="73875at2759"/>
<dbReference type="InterPro" id="IPR036779">
    <property type="entry name" value="LysM_dom_sf"/>
</dbReference>
<dbReference type="GO" id="GO:0000272">
    <property type="term" value="P:polysaccharide catabolic process"/>
    <property type="evidence" value="ECO:0007669"/>
    <property type="project" value="UniProtKB-KW"/>
</dbReference>
<dbReference type="GO" id="GO:0005576">
    <property type="term" value="C:extracellular region"/>
    <property type="evidence" value="ECO:0007669"/>
    <property type="project" value="UniProtKB-SubCell"/>
</dbReference>
<gene>
    <name evidence="19" type="ORF">LEL_01108</name>
</gene>
<keyword evidence="7 14" id="KW-0378">Hydrolase</keyword>
<dbReference type="EC" id="3.2.1.14" evidence="4"/>
<keyword evidence="6" id="KW-0147">Chitin-binding</keyword>
<dbReference type="Gene3D" id="3.30.60.10">
    <property type="entry name" value="Endochitinase-like"/>
    <property type="match status" value="1"/>
</dbReference>
<feature type="domain" description="GH18" evidence="18">
    <location>
        <begin position="558"/>
        <end position="933"/>
    </location>
</feature>
<dbReference type="Pfam" id="PF01476">
    <property type="entry name" value="LysM"/>
    <property type="match status" value="2"/>
</dbReference>
<evidence type="ECO:0000259" key="18">
    <source>
        <dbReference type="PROSITE" id="PS51910"/>
    </source>
</evidence>
<dbReference type="Pfam" id="PF00704">
    <property type="entry name" value="Glyco_hydro_18"/>
    <property type="match status" value="1"/>
</dbReference>
<evidence type="ECO:0000313" key="20">
    <source>
        <dbReference type="Proteomes" id="UP000076881"/>
    </source>
</evidence>
<dbReference type="Gene3D" id="3.10.350.10">
    <property type="entry name" value="LysM domain"/>
    <property type="match status" value="2"/>
</dbReference>
<dbReference type="CDD" id="cd00035">
    <property type="entry name" value="ChtBD1"/>
    <property type="match status" value="1"/>
</dbReference>
<protein>
    <recommendedName>
        <fullName evidence="4">chitinase</fullName>
        <ecNumber evidence="4">3.2.1.14</ecNumber>
    </recommendedName>
</protein>
<dbReference type="SUPFAM" id="SSF54556">
    <property type="entry name" value="Chitinase insertion domain"/>
    <property type="match status" value="1"/>
</dbReference>
<evidence type="ECO:0000256" key="10">
    <source>
        <dbReference type="ARBA" id="ARBA00023277"/>
    </source>
</evidence>
<dbReference type="GO" id="GO:0008061">
    <property type="term" value="F:chitin binding"/>
    <property type="evidence" value="ECO:0007669"/>
    <property type="project" value="UniProtKB-KW"/>
</dbReference>
<keyword evidence="20" id="KW-1185">Reference proteome</keyword>
<evidence type="ECO:0000259" key="17">
    <source>
        <dbReference type="PROSITE" id="PS51782"/>
    </source>
</evidence>
<dbReference type="InterPro" id="IPR017853">
    <property type="entry name" value="GH"/>
</dbReference>
<dbReference type="InterPro" id="IPR036861">
    <property type="entry name" value="Endochitinase-like_sf"/>
</dbReference>
<feature type="transmembrane region" description="Helical" evidence="15">
    <location>
        <begin position="1303"/>
        <end position="1323"/>
    </location>
</feature>
<dbReference type="InterPro" id="IPR029070">
    <property type="entry name" value="Chitinase_insertion_sf"/>
</dbReference>
<reference evidence="19 20" key="1">
    <citation type="journal article" date="2016" name="Genome Biol. Evol.">
        <title>Divergent and convergent evolution of fungal pathogenicity.</title>
        <authorList>
            <person name="Shang Y."/>
            <person name="Xiao G."/>
            <person name="Zheng P."/>
            <person name="Cen K."/>
            <person name="Zhan S."/>
            <person name="Wang C."/>
        </authorList>
    </citation>
    <scope>NUCLEOTIDE SEQUENCE [LARGE SCALE GENOMIC DNA]</scope>
    <source>
        <strain evidence="19 20">RCEF 1005</strain>
    </source>
</reference>
<keyword evidence="15" id="KW-0472">Membrane</keyword>
<dbReference type="InterPro" id="IPR001002">
    <property type="entry name" value="Chitin-bd_1"/>
</dbReference>
<comment type="similarity">
    <text evidence="13">Belongs to the secreted LysM effector family.</text>
</comment>
<dbReference type="InterPro" id="IPR011583">
    <property type="entry name" value="Chitinase_II/V-like_cat"/>
</dbReference>
<keyword evidence="15" id="KW-1133">Transmembrane helix</keyword>
<dbReference type="SMART" id="SM00270">
    <property type="entry name" value="ChtBD1"/>
    <property type="match status" value="1"/>
</dbReference>
<dbReference type="PROSITE" id="PS51782">
    <property type="entry name" value="LYSM"/>
    <property type="match status" value="2"/>
</dbReference>
<dbReference type="GO" id="GO:0006032">
    <property type="term" value="P:chitin catabolic process"/>
    <property type="evidence" value="ECO:0007669"/>
    <property type="project" value="UniProtKB-KW"/>
</dbReference>
<keyword evidence="16" id="KW-0732">Signal</keyword>
<dbReference type="STRING" id="1081108.A0A168KDP2"/>
<dbReference type="GO" id="GO:0008843">
    <property type="term" value="F:endochitinase activity"/>
    <property type="evidence" value="ECO:0007669"/>
    <property type="project" value="UniProtKB-EC"/>
</dbReference>
<evidence type="ECO:0000256" key="12">
    <source>
        <dbReference type="ARBA" id="ARBA00023326"/>
    </source>
</evidence>
<dbReference type="Gene3D" id="3.10.50.10">
    <property type="match status" value="1"/>
</dbReference>
<feature type="chain" id="PRO_5007898379" description="chitinase" evidence="16">
    <location>
        <begin position="24"/>
        <end position="1392"/>
    </location>
</feature>
<dbReference type="SMART" id="SM00636">
    <property type="entry name" value="Glyco_18"/>
    <property type="match status" value="1"/>
</dbReference>
<accession>A0A168KDP2</accession>
<evidence type="ECO:0000256" key="16">
    <source>
        <dbReference type="SAM" id="SignalP"/>
    </source>
</evidence>
<dbReference type="Proteomes" id="UP000076881">
    <property type="component" value="Unassembled WGS sequence"/>
</dbReference>
<feature type="transmembrane region" description="Helical" evidence="15">
    <location>
        <begin position="1246"/>
        <end position="1279"/>
    </location>
</feature>
<evidence type="ECO:0000256" key="15">
    <source>
        <dbReference type="SAM" id="Phobius"/>
    </source>
</evidence>
<keyword evidence="9" id="KW-0843">Virulence</keyword>
<dbReference type="InterPro" id="IPR001223">
    <property type="entry name" value="Glyco_hydro18_cat"/>
</dbReference>
<feature type="domain" description="LysM" evidence="17">
    <location>
        <begin position="415"/>
        <end position="466"/>
    </location>
</feature>
<comment type="similarity">
    <text evidence="3">Belongs to the glycosyl hydrolase 18 family. Chitinase class V subfamily.</text>
</comment>
<evidence type="ECO:0000256" key="8">
    <source>
        <dbReference type="ARBA" id="ARBA00023024"/>
    </source>
</evidence>
<dbReference type="CDD" id="cd00118">
    <property type="entry name" value="LysM"/>
    <property type="match status" value="1"/>
</dbReference>
<keyword evidence="11 14" id="KW-0326">Glycosidase</keyword>